<keyword evidence="6 8" id="KW-0472">Membrane</keyword>
<keyword evidence="7" id="KW-0143">Chaperone</keyword>
<dbReference type="InterPro" id="IPR026039">
    <property type="entry name" value="YfgM"/>
</dbReference>
<evidence type="ECO:0000256" key="1">
    <source>
        <dbReference type="ARBA" id="ARBA00004167"/>
    </source>
</evidence>
<sequence>MSDIFREVDEEIRHERYKKLWDRFGLWLLMAAFLIVVGTAGYRGWQYWQAQQAAEAGDLFLQAVALSNEGKQVEAQELFGKLEDATGGYPMLARMRAATSKAEAGDVEAALAEFDAIASDSALTQLYRDIATLRAAYLAMDTEDYAAMEKRLSTLAGDGNQWRFLAREALAFSAWKAGDMDATRRWLDGIVKAEGAPAEVVGRANLLLDLVNASQGAPKEGSNS</sequence>
<evidence type="ECO:0000313" key="11">
    <source>
        <dbReference type="Proteomes" id="UP000541109"/>
    </source>
</evidence>
<gene>
    <name evidence="10" type="ORF">H2509_06780</name>
</gene>
<evidence type="ECO:0000256" key="3">
    <source>
        <dbReference type="ARBA" id="ARBA00022475"/>
    </source>
</evidence>
<comment type="caution">
    <text evidence="10">The sequence shown here is derived from an EMBL/GenBank/DDBJ whole genome shotgun (WGS) entry which is preliminary data.</text>
</comment>
<dbReference type="EMBL" id="JACFXV010000043">
    <property type="protein sequence ID" value="MBA5776832.1"/>
    <property type="molecule type" value="Genomic_DNA"/>
</dbReference>
<accession>A0A839AD38</accession>
<evidence type="ECO:0000256" key="4">
    <source>
        <dbReference type="ARBA" id="ARBA00022692"/>
    </source>
</evidence>
<keyword evidence="5 8" id="KW-1133">Transmembrane helix</keyword>
<dbReference type="Pfam" id="PF09976">
    <property type="entry name" value="TPR_21"/>
    <property type="match status" value="1"/>
</dbReference>
<evidence type="ECO:0000256" key="5">
    <source>
        <dbReference type="ARBA" id="ARBA00022989"/>
    </source>
</evidence>
<evidence type="ECO:0000259" key="9">
    <source>
        <dbReference type="Pfam" id="PF09976"/>
    </source>
</evidence>
<dbReference type="PANTHER" id="PTHR38035">
    <property type="entry name" value="UPF0070 PROTEIN YFGM"/>
    <property type="match status" value="1"/>
</dbReference>
<dbReference type="AlphaFoldDB" id="A0A839AD38"/>
<dbReference type="GO" id="GO:0044877">
    <property type="term" value="F:protein-containing complex binding"/>
    <property type="evidence" value="ECO:0007669"/>
    <property type="project" value="InterPro"/>
</dbReference>
<keyword evidence="3" id="KW-1003">Cell membrane</keyword>
<evidence type="ECO:0000256" key="7">
    <source>
        <dbReference type="ARBA" id="ARBA00023186"/>
    </source>
</evidence>
<proteinExistence type="predicted"/>
<dbReference type="RefSeq" id="WP_182163566.1">
    <property type="nucleotide sequence ID" value="NZ_JACFXV010000043.1"/>
</dbReference>
<evidence type="ECO:0000256" key="8">
    <source>
        <dbReference type="SAM" id="Phobius"/>
    </source>
</evidence>
<dbReference type="PANTHER" id="PTHR38035:SF1">
    <property type="entry name" value="ANCILLARY SECYEG TRANSLOCON SUBUNIT"/>
    <property type="match status" value="1"/>
</dbReference>
<comment type="subcellular location">
    <subcellularLocation>
        <location evidence="2">Cell membrane</location>
    </subcellularLocation>
    <subcellularLocation>
        <location evidence="1">Membrane</location>
        <topology evidence="1">Single-pass membrane protein</topology>
    </subcellularLocation>
</comment>
<name>A0A839AD38_9HYPH</name>
<protein>
    <submittedName>
        <fullName evidence="10">Tetratricopeptide repeat protein</fullName>
    </submittedName>
</protein>
<dbReference type="Proteomes" id="UP000541109">
    <property type="component" value="Unassembled WGS sequence"/>
</dbReference>
<dbReference type="GO" id="GO:0005886">
    <property type="term" value="C:plasma membrane"/>
    <property type="evidence" value="ECO:0007669"/>
    <property type="project" value="UniProtKB-SubCell"/>
</dbReference>
<evidence type="ECO:0000313" key="10">
    <source>
        <dbReference type="EMBL" id="MBA5776832.1"/>
    </source>
</evidence>
<keyword evidence="11" id="KW-1185">Reference proteome</keyword>
<feature type="domain" description="Ancillary SecYEG translocon subunit/Cell division coordinator CpoB TPR" evidence="9">
    <location>
        <begin position="18"/>
        <end position="154"/>
    </location>
</feature>
<evidence type="ECO:0000256" key="2">
    <source>
        <dbReference type="ARBA" id="ARBA00004236"/>
    </source>
</evidence>
<dbReference type="InterPro" id="IPR018704">
    <property type="entry name" value="SecYEG/CpoB_TPR"/>
</dbReference>
<reference evidence="10 11" key="1">
    <citation type="submission" date="2020-07" db="EMBL/GenBank/DDBJ databases">
        <title>Stappia sp., F7233, whole genome shotgun sequencing project.</title>
        <authorList>
            <person name="Jiang S."/>
            <person name="Liu Z.W."/>
            <person name="Du Z.J."/>
        </authorList>
    </citation>
    <scope>NUCLEOTIDE SEQUENCE [LARGE SCALE GENOMIC DNA]</scope>
    <source>
        <strain evidence="10 11">F7233</strain>
    </source>
</reference>
<keyword evidence="4 8" id="KW-0812">Transmembrane</keyword>
<feature type="transmembrane region" description="Helical" evidence="8">
    <location>
        <begin position="24"/>
        <end position="42"/>
    </location>
</feature>
<organism evidence="10 11">
    <name type="scientific">Stappia albiluteola</name>
    <dbReference type="NCBI Taxonomy" id="2758565"/>
    <lineage>
        <taxon>Bacteria</taxon>
        <taxon>Pseudomonadati</taxon>
        <taxon>Pseudomonadota</taxon>
        <taxon>Alphaproteobacteria</taxon>
        <taxon>Hyphomicrobiales</taxon>
        <taxon>Stappiaceae</taxon>
        <taxon>Stappia</taxon>
    </lineage>
</organism>
<evidence type="ECO:0000256" key="6">
    <source>
        <dbReference type="ARBA" id="ARBA00023136"/>
    </source>
</evidence>